<gene>
    <name evidence="6" type="ORF">GMJLKIPL_6041</name>
</gene>
<dbReference type="Pfam" id="PF00353">
    <property type="entry name" value="HemolysinCabind"/>
    <property type="match status" value="1"/>
</dbReference>
<comment type="subcellular location">
    <subcellularLocation>
        <location evidence="2">Secreted</location>
    </subcellularLocation>
</comment>
<comment type="cofactor">
    <cofactor evidence="1">
        <name>Ca(2+)</name>
        <dbReference type="ChEBI" id="CHEBI:29108"/>
    </cofactor>
</comment>
<dbReference type="InterPro" id="IPR011049">
    <property type="entry name" value="Serralysin-like_metalloprot_C"/>
</dbReference>
<evidence type="ECO:0000313" key="7">
    <source>
        <dbReference type="Proteomes" id="UP001055153"/>
    </source>
</evidence>
<dbReference type="SUPFAM" id="SSF51120">
    <property type="entry name" value="beta-Roll"/>
    <property type="match status" value="2"/>
</dbReference>
<protein>
    <recommendedName>
        <fullName evidence="5">Peptidase M10 serralysin C-terminal domain-containing protein</fullName>
    </recommendedName>
</protein>
<sequence>MVSLNTSYFAALRAANGDVTPIPGIDAPVGYVAGPTPLRSAATLTAADGVYINKALNTVVIYKAGVTLDTIDFRGMTVFVQANDVTLKNSLFDAQAGTAAVVGYPGYSGLTIDRSTFDGMKLNKYYLDFVLAQGTNTTITNNAFLNAPSDAIYIESGRVAGNYIGGGGYQVGAHADAIWIGKTTGPVTIEGNLVDWRNAPDAKAETNNAIRITAEKGDASAITVRENVLLGGSYTVSVTDINKDAGNVSGVTIKHNVVDEGQYGALYFSDRPGDLVYTENHGKNGKGQAGGAGSTGTKFADLVAGTTPILGGAQADALLGTAGRDHIMGGGGQDWISAGTGDDVIQGGEGRDYLYGGEGADTFVYTSFSDGRDLISDFVGGTDKIRFADLPGAPKDAAAWTWLGTERFDGNAWELRTETTANGNTMIQLDRDGDMAVDFEVELAGRHTLAVTDFILGIRAAAPAPADPPPVTAPPADTIVVPPQPPAPPLPALVIRGTDGADFLAGTAKAELISGGNGGDSIKAGDGDDVVIGGGGKDIISTGAGRDRIVYEAVADSLPQSRDYITDFTSGQDVIDLSALDAVSGTAANDSFAWRGNAAFTGQAGELRAAPTTAGSTLIQADLNGDRTADLAIELAGTIALTAADFVL</sequence>
<dbReference type="InterPro" id="IPR013858">
    <property type="entry name" value="Peptidase_M10B_C"/>
</dbReference>
<comment type="caution">
    <text evidence="6">The sequence shown here is derived from an EMBL/GenBank/DDBJ whole genome shotgun (WGS) entry which is preliminary data.</text>
</comment>
<dbReference type="RefSeq" id="WP_238241453.1">
    <property type="nucleotide sequence ID" value="NZ_BPQQ01000101.1"/>
</dbReference>
<name>A0ABQ4SP63_9HYPH</name>
<dbReference type="InterPro" id="IPR018511">
    <property type="entry name" value="Hemolysin-typ_Ca-bd_CS"/>
</dbReference>
<dbReference type="EMBL" id="BPQQ01000101">
    <property type="protein sequence ID" value="GJE04081.1"/>
    <property type="molecule type" value="Genomic_DNA"/>
</dbReference>
<dbReference type="PANTHER" id="PTHR38340">
    <property type="entry name" value="S-LAYER PROTEIN"/>
    <property type="match status" value="1"/>
</dbReference>
<evidence type="ECO:0000313" key="6">
    <source>
        <dbReference type="EMBL" id="GJE04081.1"/>
    </source>
</evidence>
<evidence type="ECO:0000259" key="5">
    <source>
        <dbReference type="Pfam" id="PF08548"/>
    </source>
</evidence>
<dbReference type="PANTHER" id="PTHR38340:SF1">
    <property type="entry name" value="S-LAYER PROTEIN"/>
    <property type="match status" value="1"/>
</dbReference>
<dbReference type="PROSITE" id="PS00330">
    <property type="entry name" value="HEMOLYSIN_CALCIUM"/>
    <property type="match status" value="2"/>
</dbReference>
<dbReference type="InterPro" id="IPR011050">
    <property type="entry name" value="Pectin_lyase_fold/virulence"/>
</dbReference>
<evidence type="ECO:0000256" key="2">
    <source>
        <dbReference type="ARBA" id="ARBA00004613"/>
    </source>
</evidence>
<keyword evidence="3" id="KW-0964">Secreted</keyword>
<feature type="domain" description="Peptidase M10 serralysin C-terminal" evidence="5">
    <location>
        <begin position="337"/>
        <end position="455"/>
    </location>
</feature>
<dbReference type="SUPFAM" id="SSF51126">
    <property type="entry name" value="Pectin lyase-like"/>
    <property type="match status" value="1"/>
</dbReference>
<evidence type="ECO:0000256" key="3">
    <source>
        <dbReference type="ARBA" id="ARBA00022525"/>
    </source>
</evidence>
<feature type="domain" description="Peptidase M10 serralysin C-terminal" evidence="5">
    <location>
        <begin position="525"/>
        <end position="647"/>
    </location>
</feature>
<dbReference type="SMART" id="SM00710">
    <property type="entry name" value="PbH1"/>
    <property type="match status" value="5"/>
</dbReference>
<evidence type="ECO:0000256" key="1">
    <source>
        <dbReference type="ARBA" id="ARBA00001913"/>
    </source>
</evidence>
<dbReference type="Gene3D" id="2.150.10.10">
    <property type="entry name" value="Serralysin-like metalloprotease, C-terminal"/>
    <property type="match status" value="2"/>
</dbReference>
<dbReference type="Proteomes" id="UP001055153">
    <property type="component" value="Unassembled WGS sequence"/>
</dbReference>
<keyword evidence="4" id="KW-0677">Repeat</keyword>
<accession>A0ABQ4SP63</accession>
<keyword evidence="7" id="KW-1185">Reference proteome</keyword>
<organism evidence="6 7">
    <name type="scientific">Methylobacterium isbiliense</name>
    <dbReference type="NCBI Taxonomy" id="315478"/>
    <lineage>
        <taxon>Bacteria</taxon>
        <taxon>Pseudomonadati</taxon>
        <taxon>Pseudomonadota</taxon>
        <taxon>Alphaproteobacteria</taxon>
        <taxon>Hyphomicrobiales</taxon>
        <taxon>Methylobacteriaceae</taxon>
        <taxon>Methylobacterium</taxon>
    </lineage>
</organism>
<dbReference type="InterPro" id="IPR050557">
    <property type="entry name" value="RTX_toxin/Mannuronan_C5-epim"/>
</dbReference>
<dbReference type="InterPro" id="IPR006626">
    <property type="entry name" value="PbH1"/>
</dbReference>
<evidence type="ECO:0000256" key="4">
    <source>
        <dbReference type="ARBA" id="ARBA00022737"/>
    </source>
</evidence>
<reference evidence="6" key="2">
    <citation type="submission" date="2021-08" db="EMBL/GenBank/DDBJ databases">
        <authorList>
            <person name="Tani A."/>
            <person name="Ola A."/>
            <person name="Ogura Y."/>
            <person name="Katsura K."/>
            <person name="Hayashi T."/>
        </authorList>
    </citation>
    <scope>NUCLEOTIDE SEQUENCE</scope>
    <source>
        <strain evidence="6">DSM 17168</strain>
    </source>
</reference>
<proteinExistence type="predicted"/>
<dbReference type="InterPro" id="IPR001343">
    <property type="entry name" value="Hemolysn_Ca-bd"/>
</dbReference>
<dbReference type="PRINTS" id="PR00313">
    <property type="entry name" value="CABNDNGRPT"/>
</dbReference>
<dbReference type="Pfam" id="PF08548">
    <property type="entry name" value="Peptidase_M10_C"/>
    <property type="match status" value="2"/>
</dbReference>
<reference evidence="6" key="1">
    <citation type="journal article" date="2021" name="Front. Microbiol.">
        <title>Comprehensive Comparative Genomics and Phenotyping of Methylobacterium Species.</title>
        <authorList>
            <person name="Alessa O."/>
            <person name="Ogura Y."/>
            <person name="Fujitani Y."/>
            <person name="Takami H."/>
            <person name="Hayashi T."/>
            <person name="Sahin N."/>
            <person name="Tani A."/>
        </authorList>
    </citation>
    <scope>NUCLEOTIDE SEQUENCE</scope>
    <source>
        <strain evidence="6">DSM 17168</strain>
    </source>
</reference>